<feature type="compositionally biased region" description="Basic and acidic residues" evidence="2">
    <location>
        <begin position="234"/>
        <end position="245"/>
    </location>
</feature>
<reference evidence="3 4" key="1">
    <citation type="submission" date="2023-08" db="EMBL/GenBank/DDBJ databases">
        <title>Black Yeasts Isolated from many extreme environments.</title>
        <authorList>
            <person name="Coleine C."/>
            <person name="Stajich J.E."/>
            <person name="Selbmann L."/>
        </authorList>
    </citation>
    <scope>NUCLEOTIDE SEQUENCE [LARGE SCALE GENOMIC DNA]</scope>
    <source>
        <strain evidence="3 4">CCFEE 5910</strain>
    </source>
</reference>
<feature type="region of interest" description="Disordered" evidence="2">
    <location>
        <begin position="234"/>
        <end position="258"/>
    </location>
</feature>
<dbReference type="AlphaFoldDB" id="A0AAN7T3E5"/>
<feature type="region of interest" description="Disordered" evidence="2">
    <location>
        <begin position="297"/>
        <end position="342"/>
    </location>
</feature>
<protein>
    <recommendedName>
        <fullName evidence="5">Nucleosome assembly protein</fullName>
    </recommendedName>
</protein>
<feature type="compositionally biased region" description="Acidic residues" evidence="2">
    <location>
        <begin position="299"/>
        <end position="318"/>
    </location>
</feature>
<dbReference type="GO" id="GO:0006334">
    <property type="term" value="P:nucleosome assembly"/>
    <property type="evidence" value="ECO:0007669"/>
    <property type="project" value="InterPro"/>
</dbReference>
<dbReference type="PANTHER" id="PTHR11875">
    <property type="entry name" value="TESTIS-SPECIFIC Y-ENCODED PROTEIN"/>
    <property type="match status" value="1"/>
</dbReference>
<feature type="compositionally biased region" description="Acidic residues" evidence="2">
    <location>
        <begin position="248"/>
        <end position="258"/>
    </location>
</feature>
<organism evidence="3 4">
    <name type="scientific">Lithohypha guttulata</name>
    <dbReference type="NCBI Taxonomy" id="1690604"/>
    <lineage>
        <taxon>Eukaryota</taxon>
        <taxon>Fungi</taxon>
        <taxon>Dikarya</taxon>
        <taxon>Ascomycota</taxon>
        <taxon>Pezizomycotina</taxon>
        <taxon>Eurotiomycetes</taxon>
        <taxon>Chaetothyriomycetidae</taxon>
        <taxon>Chaetothyriales</taxon>
        <taxon>Trichomeriaceae</taxon>
        <taxon>Lithohypha</taxon>
    </lineage>
</organism>
<comment type="similarity">
    <text evidence="1">Belongs to the nucleosome assembly protein (NAP) family.</text>
</comment>
<proteinExistence type="inferred from homology"/>
<dbReference type="InterPro" id="IPR002164">
    <property type="entry name" value="NAP_family"/>
</dbReference>
<evidence type="ECO:0000313" key="3">
    <source>
        <dbReference type="EMBL" id="KAK5088269.1"/>
    </source>
</evidence>
<dbReference type="GO" id="GO:0005634">
    <property type="term" value="C:nucleus"/>
    <property type="evidence" value="ECO:0007669"/>
    <property type="project" value="InterPro"/>
</dbReference>
<feature type="region of interest" description="Disordered" evidence="2">
    <location>
        <begin position="188"/>
        <end position="213"/>
    </location>
</feature>
<dbReference type="EMBL" id="JAVRRJ010000002">
    <property type="protein sequence ID" value="KAK5088269.1"/>
    <property type="molecule type" value="Genomic_DNA"/>
</dbReference>
<dbReference type="InterPro" id="IPR037231">
    <property type="entry name" value="NAP-like_sf"/>
</dbReference>
<name>A0AAN7T3E5_9EURO</name>
<dbReference type="SUPFAM" id="SSF143113">
    <property type="entry name" value="NAP-like"/>
    <property type="match status" value="1"/>
</dbReference>
<sequence>MDMTDPSIQTALSGLAELEKDFAAVELDAMRRKEYAHKALYEKRSKHLAKLPSFWPTVFIAGPQELQETYEDIDEQVLNSIKNFTVSRYQITSETEGEPRSLRFTFEFDTSKQETKLFEDTTVTKDFEFVSRDDLPEGGGYVSKPVNFKWTKAGKKKELNKMLDLAEQLYQAERALVEDGDIEQKEREGLWQHEKLRSELEKEEDKATNGEDQNASRSFLEWFGYRGVVMPNKEGEKATSKKKAEAINAEEDEDQNENVEADGLLEVEIYPAGGDIAQVLAEDMWPNCVDYFIQAHTDDGDDDISELEDDEADDDAPDLVEFAGFDNTDDNDARPNKKQRRS</sequence>
<evidence type="ECO:0000313" key="4">
    <source>
        <dbReference type="Proteomes" id="UP001309876"/>
    </source>
</evidence>
<accession>A0AAN7T3E5</accession>
<gene>
    <name evidence="3" type="ORF">LTR05_002486</name>
</gene>
<evidence type="ECO:0000256" key="2">
    <source>
        <dbReference type="SAM" id="MobiDB-lite"/>
    </source>
</evidence>
<comment type="caution">
    <text evidence="3">The sequence shown here is derived from an EMBL/GenBank/DDBJ whole genome shotgun (WGS) entry which is preliminary data.</text>
</comment>
<dbReference type="Gene3D" id="3.30.1120.90">
    <property type="entry name" value="Nucleosome assembly protein"/>
    <property type="match status" value="1"/>
</dbReference>
<feature type="compositionally biased region" description="Basic and acidic residues" evidence="2">
    <location>
        <begin position="188"/>
        <end position="209"/>
    </location>
</feature>
<dbReference type="Proteomes" id="UP001309876">
    <property type="component" value="Unassembled WGS sequence"/>
</dbReference>
<evidence type="ECO:0000256" key="1">
    <source>
        <dbReference type="ARBA" id="ARBA00009947"/>
    </source>
</evidence>
<keyword evidence="4" id="KW-1185">Reference proteome</keyword>
<evidence type="ECO:0008006" key="5">
    <source>
        <dbReference type="Google" id="ProtNLM"/>
    </source>
</evidence>